<reference evidence="1" key="1">
    <citation type="submission" date="2022-08" db="EMBL/GenBank/DDBJ databases">
        <title>The genomic sequence of strain Paenibacillus sp. SCIV0701.</title>
        <authorList>
            <person name="Zhao H."/>
        </authorList>
    </citation>
    <scope>NUCLEOTIDE SEQUENCE</scope>
    <source>
        <strain evidence="1">SCIV0701</strain>
    </source>
</reference>
<dbReference type="AlphaFoldDB" id="A0A9X2S9C5"/>
<dbReference type="Proteomes" id="UP001141950">
    <property type="component" value="Unassembled WGS sequence"/>
</dbReference>
<accession>A0A9X2S9C5</accession>
<comment type="caution">
    <text evidence="1">The sequence shown here is derived from an EMBL/GenBank/DDBJ whole genome shotgun (WGS) entry which is preliminary data.</text>
</comment>
<keyword evidence="2" id="KW-1185">Reference proteome</keyword>
<dbReference type="RefSeq" id="WP_257443634.1">
    <property type="nucleotide sequence ID" value="NZ_JANIPJ010000003.1"/>
</dbReference>
<evidence type="ECO:0000313" key="2">
    <source>
        <dbReference type="Proteomes" id="UP001141950"/>
    </source>
</evidence>
<dbReference type="EMBL" id="JANIPJ010000003">
    <property type="protein sequence ID" value="MCR2803393.1"/>
    <property type="molecule type" value="Genomic_DNA"/>
</dbReference>
<evidence type="ECO:0000313" key="1">
    <source>
        <dbReference type="EMBL" id="MCR2803393.1"/>
    </source>
</evidence>
<organism evidence="1 2">
    <name type="scientific">Paenibacillus soyae</name>
    <dbReference type="NCBI Taxonomy" id="2969249"/>
    <lineage>
        <taxon>Bacteria</taxon>
        <taxon>Bacillati</taxon>
        <taxon>Bacillota</taxon>
        <taxon>Bacilli</taxon>
        <taxon>Bacillales</taxon>
        <taxon>Paenibacillaceae</taxon>
        <taxon>Paenibacillus</taxon>
    </lineage>
</organism>
<protein>
    <submittedName>
        <fullName evidence="1">Uncharacterized protein</fullName>
    </submittedName>
</protein>
<proteinExistence type="predicted"/>
<gene>
    <name evidence="1" type="ORF">NQZ67_05795</name>
</gene>
<name>A0A9X2S9C5_9BACL</name>
<sequence>MREQEIARLLFPDGNDFEEDLLTYGLKTKQFLYVDYKGEQYQEIEVD</sequence>